<dbReference type="Proteomes" id="UP000215181">
    <property type="component" value="Unassembled WGS sequence"/>
</dbReference>
<feature type="chain" id="PRO_5012579262" description="DUF3617 domain-containing protein" evidence="1">
    <location>
        <begin position="19"/>
        <end position="172"/>
    </location>
</feature>
<evidence type="ECO:0000256" key="1">
    <source>
        <dbReference type="SAM" id="SignalP"/>
    </source>
</evidence>
<name>A0A235EVL4_9RHOO</name>
<evidence type="ECO:0000313" key="2">
    <source>
        <dbReference type="EMBL" id="OYD53086.1"/>
    </source>
</evidence>
<sequence length="172" mass="18399">MRTLLPILLIAASTAAHATTAPAEAPVRMPGLWLMNTISAGDAARTASFHICIGKLARDDVIAHPESTLSNCREQRWTKDAYYTYYQATCDAKGSTATVEGRFAGDFKYNFQGELSTTFSPPLDGVTVAKAEIDGRRLAPCRGGLPEGKFLIKGQDGVGNLNIGEPVQPAAR</sequence>
<keyword evidence="1" id="KW-0732">Signal</keyword>
<reference evidence="2 3" key="1">
    <citation type="submission" date="2017-07" db="EMBL/GenBank/DDBJ databases">
        <title>Thauera sp. KNDSS-Mac4 genome sequence and assembly.</title>
        <authorList>
            <person name="Mayilraj S."/>
        </authorList>
    </citation>
    <scope>NUCLEOTIDE SEQUENCE [LARGE SCALE GENOMIC DNA]</scope>
    <source>
        <strain evidence="2 3">KNDSS-Mac4</strain>
    </source>
</reference>
<dbReference type="InterPro" id="IPR022061">
    <property type="entry name" value="DUF3617"/>
</dbReference>
<dbReference type="RefSeq" id="WP_094269197.1">
    <property type="nucleotide sequence ID" value="NZ_NOIH01000018.1"/>
</dbReference>
<dbReference type="Pfam" id="PF12276">
    <property type="entry name" value="DUF3617"/>
    <property type="match status" value="1"/>
</dbReference>
<dbReference type="OrthoDB" id="8527083at2"/>
<dbReference type="AlphaFoldDB" id="A0A235EVL4"/>
<dbReference type="EMBL" id="NOIH01000018">
    <property type="protein sequence ID" value="OYD53086.1"/>
    <property type="molecule type" value="Genomic_DNA"/>
</dbReference>
<keyword evidence="3" id="KW-1185">Reference proteome</keyword>
<gene>
    <name evidence="2" type="ORF">CGK74_14685</name>
</gene>
<feature type="signal peptide" evidence="1">
    <location>
        <begin position="1"/>
        <end position="18"/>
    </location>
</feature>
<proteinExistence type="predicted"/>
<protein>
    <recommendedName>
        <fullName evidence="4">DUF3617 domain-containing protein</fullName>
    </recommendedName>
</protein>
<comment type="caution">
    <text evidence="2">The sequence shown here is derived from an EMBL/GenBank/DDBJ whole genome shotgun (WGS) entry which is preliminary data.</text>
</comment>
<organism evidence="2 3">
    <name type="scientific">Thauera propionica</name>
    <dbReference type="NCBI Taxonomy" id="2019431"/>
    <lineage>
        <taxon>Bacteria</taxon>
        <taxon>Pseudomonadati</taxon>
        <taxon>Pseudomonadota</taxon>
        <taxon>Betaproteobacteria</taxon>
        <taxon>Rhodocyclales</taxon>
        <taxon>Zoogloeaceae</taxon>
        <taxon>Thauera</taxon>
    </lineage>
</organism>
<accession>A0A235EVL4</accession>
<evidence type="ECO:0000313" key="3">
    <source>
        <dbReference type="Proteomes" id="UP000215181"/>
    </source>
</evidence>
<evidence type="ECO:0008006" key="4">
    <source>
        <dbReference type="Google" id="ProtNLM"/>
    </source>
</evidence>